<feature type="transmembrane region" description="Helical" evidence="13">
    <location>
        <begin position="835"/>
        <end position="854"/>
    </location>
</feature>
<dbReference type="FunFam" id="1.20.1560.10:FF:000009">
    <property type="entry name" value="ABC transporter B family member 1"/>
    <property type="match status" value="1"/>
</dbReference>
<dbReference type="GO" id="GO:0010328">
    <property type="term" value="F:auxin influx transmembrane transporter activity"/>
    <property type="evidence" value="ECO:0007669"/>
    <property type="project" value="UniProtKB-ARBA"/>
</dbReference>
<feature type="transmembrane region" description="Helical" evidence="13">
    <location>
        <begin position="860"/>
        <end position="877"/>
    </location>
</feature>
<evidence type="ECO:0000256" key="2">
    <source>
        <dbReference type="ARBA" id="ARBA00007577"/>
    </source>
</evidence>
<proteinExistence type="inferred from homology"/>
<feature type="domain" description="ABC transporter" evidence="14">
    <location>
        <begin position="1037"/>
        <end position="1255"/>
    </location>
</feature>
<evidence type="ECO:0000256" key="11">
    <source>
        <dbReference type="ARBA" id="ARBA00023180"/>
    </source>
</evidence>
<evidence type="ECO:0000256" key="13">
    <source>
        <dbReference type="SAM" id="Phobius"/>
    </source>
</evidence>
<dbReference type="InterPro" id="IPR003593">
    <property type="entry name" value="AAA+_ATPase"/>
</dbReference>
<evidence type="ECO:0000256" key="3">
    <source>
        <dbReference type="ARBA" id="ARBA00022448"/>
    </source>
</evidence>
<evidence type="ECO:0000259" key="15">
    <source>
        <dbReference type="PROSITE" id="PS50929"/>
    </source>
</evidence>
<dbReference type="FunFam" id="3.40.50.300:FF:000479">
    <property type="entry name" value="Multidrug resistance protein 1A"/>
    <property type="match status" value="1"/>
</dbReference>
<keyword evidence="17" id="KW-1185">Reference proteome</keyword>
<feature type="transmembrane region" description="Helical" evidence="13">
    <location>
        <begin position="938"/>
        <end position="961"/>
    </location>
</feature>
<dbReference type="CDD" id="cd03249">
    <property type="entry name" value="ABC_MTABC3_MDL1_MDL2"/>
    <property type="match status" value="1"/>
</dbReference>
<feature type="transmembrane region" description="Helical" evidence="13">
    <location>
        <begin position="113"/>
        <end position="130"/>
    </location>
</feature>
<dbReference type="PROSITE" id="PS00211">
    <property type="entry name" value="ABC_TRANSPORTER_1"/>
    <property type="match status" value="1"/>
</dbReference>
<dbReference type="PANTHER" id="PTHR24222:SF63">
    <property type="entry name" value="ATP BINDING CASSETTE SUBFAMILY B"/>
    <property type="match status" value="1"/>
</dbReference>
<keyword evidence="4 13" id="KW-0812">Transmembrane</keyword>
<feature type="domain" description="ABC transporter" evidence="14">
    <location>
        <begin position="432"/>
        <end position="668"/>
    </location>
</feature>
<dbReference type="Gene3D" id="3.40.50.300">
    <property type="entry name" value="P-loop containing nucleotide triphosphate hydrolases"/>
    <property type="match status" value="2"/>
</dbReference>
<feature type="region of interest" description="Disordered" evidence="12">
    <location>
        <begin position="1415"/>
        <end position="1446"/>
    </location>
</feature>
<keyword evidence="8" id="KW-1278">Translocase</keyword>
<feature type="transmembrane region" description="Helical" evidence="13">
    <location>
        <begin position="234"/>
        <end position="253"/>
    </location>
</feature>
<feature type="transmembrane region" description="Helical" evidence="13">
    <location>
        <begin position="757"/>
        <end position="784"/>
    </location>
</feature>
<protein>
    <submittedName>
        <fullName evidence="16">ATP binding cassette subfamily B4 isoform 1</fullName>
    </submittedName>
</protein>
<dbReference type="GO" id="GO:0016887">
    <property type="term" value="F:ATP hydrolysis activity"/>
    <property type="evidence" value="ECO:0007669"/>
    <property type="project" value="InterPro"/>
</dbReference>
<dbReference type="GO" id="GO:0010329">
    <property type="term" value="F:auxin efflux transmembrane transporter activity"/>
    <property type="evidence" value="ECO:0007669"/>
    <property type="project" value="UniProtKB-ARBA"/>
</dbReference>
<dbReference type="InterPro" id="IPR027417">
    <property type="entry name" value="P-loop_NTPase"/>
</dbReference>
<accession>A0A7J7CXH0</accession>
<dbReference type="GO" id="GO:0005886">
    <property type="term" value="C:plasma membrane"/>
    <property type="evidence" value="ECO:0007669"/>
    <property type="project" value="UniProtKB-SubCell"/>
</dbReference>
<evidence type="ECO:0000256" key="4">
    <source>
        <dbReference type="ARBA" id="ARBA00022692"/>
    </source>
</evidence>
<dbReference type="GO" id="GO:0140359">
    <property type="term" value="F:ABC-type transporter activity"/>
    <property type="evidence" value="ECO:0007669"/>
    <property type="project" value="InterPro"/>
</dbReference>
<evidence type="ECO:0000313" key="17">
    <source>
        <dbReference type="Proteomes" id="UP000593562"/>
    </source>
</evidence>
<dbReference type="Gene3D" id="1.20.1560.10">
    <property type="entry name" value="ABC transporter type 1, transmembrane domain"/>
    <property type="match status" value="3"/>
</dbReference>
<evidence type="ECO:0000256" key="9">
    <source>
        <dbReference type="ARBA" id="ARBA00022989"/>
    </source>
</evidence>
<dbReference type="SUPFAM" id="SSF90123">
    <property type="entry name" value="ABC transporter transmembrane region"/>
    <property type="match status" value="3"/>
</dbReference>
<dbReference type="InterPro" id="IPR011527">
    <property type="entry name" value="ABC1_TM_dom"/>
</dbReference>
<evidence type="ECO:0000256" key="6">
    <source>
        <dbReference type="ARBA" id="ARBA00022741"/>
    </source>
</evidence>
<keyword evidence="3" id="KW-0813">Transport</keyword>
<dbReference type="Pfam" id="PF00664">
    <property type="entry name" value="ABC_membrane"/>
    <property type="match status" value="4"/>
</dbReference>
<feature type="transmembrane region" description="Helical" evidence="13">
    <location>
        <begin position="66"/>
        <end position="92"/>
    </location>
</feature>
<comment type="similarity">
    <text evidence="2">Belongs to the ABC transporter superfamily. ABCB family. Multidrug resistance exporter (TC 3.A.1.201) subfamily.</text>
</comment>
<dbReference type="CDD" id="cd18578">
    <property type="entry name" value="ABC_6TM_Pgp_ABCB1_D2_like"/>
    <property type="match status" value="1"/>
</dbReference>
<dbReference type="CDD" id="cd18577">
    <property type="entry name" value="ABC_6TM_Pgp_ABCB1_D1_like"/>
    <property type="match status" value="1"/>
</dbReference>
<keyword evidence="7" id="KW-0067">ATP-binding</keyword>
<keyword evidence="11" id="KW-0325">Glycoprotein</keyword>
<dbReference type="InterPro" id="IPR003439">
    <property type="entry name" value="ABC_transporter-like_ATP-bd"/>
</dbReference>
<dbReference type="SUPFAM" id="SSF52540">
    <property type="entry name" value="P-loop containing nucleoside triphosphate hydrolases"/>
    <property type="match status" value="2"/>
</dbReference>
<dbReference type="PROSITE" id="PS50893">
    <property type="entry name" value="ABC_TRANSPORTER_2"/>
    <property type="match status" value="2"/>
</dbReference>
<dbReference type="FunFam" id="1.20.1560.10:FF:000025">
    <property type="entry name" value="ABC transporter B family member 9"/>
    <property type="match status" value="1"/>
</dbReference>
<dbReference type="PROSITE" id="PS50929">
    <property type="entry name" value="ABC_TM1F"/>
    <property type="match status" value="2"/>
</dbReference>
<dbReference type="EMBL" id="JAAARO010000013">
    <property type="protein sequence ID" value="KAF5738805.1"/>
    <property type="molecule type" value="Genomic_DNA"/>
</dbReference>
<dbReference type="PANTHER" id="PTHR24222">
    <property type="entry name" value="ABC TRANSPORTER B FAMILY"/>
    <property type="match status" value="1"/>
</dbReference>
<evidence type="ECO:0000259" key="14">
    <source>
        <dbReference type="PROSITE" id="PS50893"/>
    </source>
</evidence>
<evidence type="ECO:0000256" key="5">
    <source>
        <dbReference type="ARBA" id="ARBA00022737"/>
    </source>
</evidence>
<dbReference type="InterPro" id="IPR036249">
    <property type="entry name" value="Thioredoxin-like_sf"/>
</dbReference>
<dbReference type="Pfam" id="PF00005">
    <property type="entry name" value="ABC_tran"/>
    <property type="match status" value="2"/>
</dbReference>
<comment type="subcellular location">
    <subcellularLocation>
        <location evidence="1">Cell membrane</location>
        <topology evidence="1">Multi-pass membrane protein</topology>
    </subcellularLocation>
</comment>
<dbReference type="InterPro" id="IPR039421">
    <property type="entry name" value="Type_1_exporter"/>
</dbReference>
<feature type="transmembrane region" description="Helical" evidence="13">
    <location>
        <begin position="325"/>
        <end position="345"/>
    </location>
</feature>
<keyword evidence="10 13" id="KW-0472">Membrane</keyword>
<evidence type="ECO:0000256" key="1">
    <source>
        <dbReference type="ARBA" id="ARBA00004651"/>
    </source>
</evidence>
<dbReference type="InterPro" id="IPR036640">
    <property type="entry name" value="ABC1_TM_sf"/>
</dbReference>
<keyword evidence="5" id="KW-0677">Repeat</keyword>
<feature type="compositionally biased region" description="Basic and acidic residues" evidence="12">
    <location>
        <begin position="1419"/>
        <end position="1433"/>
    </location>
</feature>
<dbReference type="FunFam" id="3.40.50.300:FF:000066">
    <property type="entry name" value="ABC transporter B family member 1"/>
    <property type="match status" value="1"/>
</dbReference>
<evidence type="ECO:0000313" key="16">
    <source>
        <dbReference type="EMBL" id="KAF5738805.1"/>
    </source>
</evidence>
<gene>
    <name evidence="16" type="ORF">HS088_TW13G01706</name>
</gene>
<dbReference type="InterPro" id="IPR017871">
    <property type="entry name" value="ABC_transporter-like_CS"/>
</dbReference>
<evidence type="ECO:0000256" key="10">
    <source>
        <dbReference type="ARBA" id="ARBA00023136"/>
    </source>
</evidence>
<keyword evidence="9 13" id="KW-1133">Transmembrane helix</keyword>
<feature type="domain" description="ABC transmembrane type-1" evidence="15">
    <location>
        <begin position="70"/>
        <end position="367"/>
    </location>
</feature>
<dbReference type="Proteomes" id="UP000593562">
    <property type="component" value="Unassembled WGS sequence"/>
</dbReference>
<dbReference type="SUPFAM" id="SSF52833">
    <property type="entry name" value="Thioredoxin-like"/>
    <property type="match status" value="1"/>
</dbReference>
<dbReference type="CDD" id="cd02980">
    <property type="entry name" value="TRX_Fd_family"/>
    <property type="match status" value="1"/>
</dbReference>
<feature type="domain" description="ABC transmembrane type-1" evidence="15">
    <location>
        <begin position="717"/>
        <end position="1002"/>
    </location>
</feature>
<reference evidence="16 17" key="1">
    <citation type="journal article" date="2020" name="Nat. Commun.">
        <title>Genome of Tripterygium wilfordii and identification of cytochrome P450 involved in triptolide biosynthesis.</title>
        <authorList>
            <person name="Tu L."/>
            <person name="Su P."/>
            <person name="Zhang Z."/>
            <person name="Gao L."/>
            <person name="Wang J."/>
            <person name="Hu T."/>
            <person name="Zhou J."/>
            <person name="Zhang Y."/>
            <person name="Zhao Y."/>
            <person name="Liu Y."/>
            <person name="Song Y."/>
            <person name="Tong Y."/>
            <person name="Lu Y."/>
            <person name="Yang J."/>
            <person name="Xu C."/>
            <person name="Jia M."/>
            <person name="Peters R.J."/>
            <person name="Huang L."/>
            <person name="Gao W."/>
        </authorList>
    </citation>
    <scope>NUCLEOTIDE SEQUENCE [LARGE SCALE GENOMIC DNA]</scope>
    <source>
        <strain evidence="17">cv. XIE 37</strain>
        <tissue evidence="16">Leaf</tissue>
    </source>
</reference>
<name>A0A7J7CXH0_TRIWF</name>
<evidence type="ECO:0000256" key="7">
    <source>
        <dbReference type="ARBA" id="ARBA00022840"/>
    </source>
</evidence>
<comment type="caution">
    <text evidence="16">The sequence shown here is derived from an EMBL/GenBank/DDBJ whole genome shotgun (WGS) entry which is preliminary data.</text>
</comment>
<evidence type="ECO:0000256" key="8">
    <source>
        <dbReference type="ARBA" id="ARBA00022967"/>
    </source>
</evidence>
<dbReference type="GO" id="GO:0005524">
    <property type="term" value="F:ATP binding"/>
    <property type="evidence" value="ECO:0007669"/>
    <property type="project" value="UniProtKB-KW"/>
</dbReference>
<keyword evidence="6" id="KW-0547">Nucleotide-binding</keyword>
<feature type="transmembrane region" description="Helical" evidence="13">
    <location>
        <begin position="713"/>
        <end position="737"/>
    </location>
</feature>
<organism evidence="16 17">
    <name type="scientific">Tripterygium wilfordii</name>
    <name type="common">Thunder God vine</name>
    <dbReference type="NCBI Taxonomy" id="458696"/>
    <lineage>
        <taxon>Eukaryota</taxon>
        <taxon>Viridiplantae</taxon>
        <taxon>Streptophyta</taxon>
        <taxon>Embryophyta</taxon>
        <taxon>Tracheophyta</taxon>
        <taxon>Spermatophyta</taxon>
        <taxon>Magnoliopsida</taxon>
        <taxon>eudicotyledons</taxon>
        <taxon>Gunneridae</taxon>
        <taxon>Pentapetalae</taxon>
        <taxon>rosids</taxon>
        <taxon>fabids</taxon>
        <taxon>Celastrales</taxon>
        <taxon>Celastraceae</taxon>
        <taxon>Tripterygium</taxon>
    </lineage>
</organism>
<evidence type="ECO:0000256" key="12">
    <source>
        <dbReference type="SAM" id="MobiDB-lite"/>
    </source>
</evidence>
<dbReference type="InParanoid" id="A0A7J7CXH0"/>
<sequence>MSKMTIENNLDGMTNTEVAAASTSHSQAVLTVGTEENSEGSKAKEKTNTLPVPYHKLFSFADSTDYLLMFVGAISASGNGVCMPLMTILLGNMINSFGKNANNRDVAHQVSEVALKFVYLAIGSGIAAFLRKYIWFPLSLNYSLFKFISWPIKLLIPSEIEMHHARIYHIAEVACWMVTGERQAARIRSLYLRTILRQEIGLFDKEANPGEIVGRMSGDTVMIQDAMGEKVGKLIQLVATFIEGFVIAFFKGWKLTLVNSHVIFRSTSCHVWRCDERRYSEAGIPRTNCLFVVSFTGEKQAIDKYSKSLMKAYRSGVQEGLAADWSLGAVTFIIFSSYALALWFGGKMVLEQGYKGGDVINVIFSVLTGSLNEDLHNLLVLFCSLGQASPCLSAFAAGKAAAYKMFEVIKRKPEIDVSDTNGKILDEICGDIELKDVYFRYPARPDELIFSGFSLTIPSGTTGALVGQSGSGKSTVISLIERFYDPQAGEVLIDGINLKDFQLKWIRQKIRFVSQEPVLFTSSIKENIAYGKDGATIEEIRSAVDLANAAKFIDKLPQRLDTMVGEHGAQLSGGQKQRIAIARAILKDPRILLLDEATSALDVESEKIVQEALDRVMINRTTVIVAHRLSTVRNADSIAVIHKGRIVDKVSRGSSSGIGNSSRHSFSVSFGVPIGISVMETATAESPHASLPPSQRLPEVPLRRLANLNKPEIPVLLLGVLAAAVNGVILPIFGILISTIIKTYFEPPDELRKDSQFWALMFLVLAIACLLANPLRSYFFAIAGCKLIRRVRSMCFEKVVHMEVSWFDELEHSSGAIGARLSTDAAAVRSLVGDALGLLVQSIATAIASLVIAFVANWQLALIILVLIPLLGVNGYIQMKFIKGFSMDAKVSCLKLSGATDAVGSIRTVASFVAEEKVMQIYQNKCEGPMKAGIRQGLANGVGFGVSFFFLFTVYAVSFYAGARLVDAGKATFAEVFRVFFVLTLAALGVSQSSSLFPDAGKAKAAVASVFAILDRKSKIDSSNNSGLNQEEVKGEIELRHVSFKYPTRPNITIFRDLCLTIRSGKTVALVGESGSGKSTVISLLQRFYNPDSGQILLDGTEIQKLQVKWLREKMGLVSQEPVLFNDTIRANIAYGKEGNATEAEILAAAELANAYKFVSSLQQRVAIARAIVKAPKILLLDEATSALDAESERVVQEALDRIMVHRTTVVVAYRLSTIRGADMIAVVKNGVIAEKGKHESLMNIKDGIYASLVALHTTASYYTAFSLDEKSPSVARKLDLMDVSGLVFRQFPCMGACYRIIGDRDFRVCSRLRIVDSVSGGFRDDGHIQYYKSGWPRSRCEAKKRETDSTKKKLKMLKGLTRDLSTFSGMDRPHTHGLVSQLQGKAISVTEAAEILLKQLQLLKAEEKELKRKRKQEKARLKAQRMETKLESESSSSSESSDSECGEVIDMSGMQNEAAASPGTFTQESTASTLPALLPQELNTAEEIISQDCNGCDRGEESCIGPSRSSNYSSIVDCQVRNVSRIEICMGGKCKKSGGAALLEEFGRVMGVEGAAVGCKCMGKCRDGPNVRILNEDDSVRTPPYPLCIGVGLDDVGVIVANFFGQKKTQVLGLNPSS</sequence>
<dbReference type="SMART" id="SM00382">
    <property type="entry name" value="AAA"/>
    <property type="match status" value="2"/>
</dbReference>